<keyword evidence="2 5" id="KW-0812">Transmembrane</keyword>
<dbReference type="EMBL" id="FJOG01000053">
    <property type="protein sequence ID" value="CZR68314.1"/>
    <property type="molecule type" value="Genomic_DNA"/>
</dbReference>
<dbReference type="PANTHER" id="PTHR31465:SF33">
    <property type="entry name" value="DOMAIN PROTEIN, PUTATIVE (AFU_ORTHOLOGUE AFUA_5G01310)-RELATED"/>
    <property type="match status" value="1"/>
</dbReference>
<keyword evidence="3 5" id="KW-1133">Transmembrane helix</keyword>
<name>A0A1L7XTE8_9HELO</name>
<proteinExistence type="predicted"/>
<feature type="transmembrane region" description="Helical" evidence="5">
    <location>
        <begin position="45"/>
        <end position="62"/>
    </location>
</feature>
<dbReference type="AlphaFoldDB" id="A0A1L7XTE8"/>
<accession>A0A1L7XTE8</accession>
<keyword evidence="7" id="KW-1185">Reference proteome</keyword>
<dbReference type="GO" id="GO:0016020">
    <property type="term" value="C:membrane"/>
    <property type="evidence" value="ECO:0007669"/>
    <property type="project" value="UniProtKB-SubCell"/>
</dbReference>
<gene>
    <name evidence="6" type="ORF">PAC_18213</name>
</gene>
<dbReference type="InterPro" id="IPR007568">
    <property type="entry name" value="RTA1"/>
</dbReference>
<feature type="transmembrane region" description="Helical" evidence="5">
    <location>
        <begin position="119"/>
        <end position="141"/>
    </location>
</feature>
<evidence type="ECO:0000256" key="1">
    <source>
        <dbReference type="ARBA" id="ARBA00004141"/>
    </source>
</evidence>
<feature type="transmembrane region" description="Helical" evidence="5">
    <location>
        <begin position="74"/>
        <end position="99"/>
    </location>
</feature>
<evidence type="ECO:0000313" key="6">
    <source>
        <dbReference type="EMBL" id="CZR68314.1"/>
    </source>
</evidence>
<feature type="transmembrane region" description="Helical" evidence="5">
    <location>
        <begin position="20"/>
        <end position="38"/>
    </location>
</feature>
<dbReference type="PANTHER" id="PTHR31465">
    <property type="entry name" value="PROTEIN RTA1-RELATED"/>
    <property type="match status" value="1"/>
</dbReference>
<evidence type="ECO:0000256" key="2">
    <source>
        <dbReference type="ARBA" id="ARBA00022692"/>
    </source>
</evidence>
<reference evidence="6 7" key="1">
    <citation type="submission" date="2016-03" db="EMBL/GenBank/DDBJ databases">
        <authorList>
            <person name="Ploux O."/>
        </authorList>
    </citation>
    <scope>NUCLEOTIDE SEQUENCE [LARGE SCALE GENOMIC DNA]</scope>
    <source>
        <strain evidence="6 7">UAMH 11012</strain>
    </source>
</reference>
<keyword evidence="4 5" id="KW-0472">Membrane</keyword>
<organism evidence="6 7">
    <name type="scientific">Phialocephala subalpina</name>
    <dbReference type="NCBI Taxonomy" id="576137"/>
    <lineage>
        <taxon>Eukaryota</taxon>
        <taxon>Fungi</taxon>
        <taxon>Dikarya</taxon>
        <taxon>Ascomycota</taxon>
        <taxon>Pezizomycotina</taxon>
        <taxon>Leotiomycetes</taxon>
        <taxon>Helotiales</taxon>
        <taxon>Mollisiaceae</taxon>
        <taxon>Phialocephala</taxon>
        <taxon>Phialocephala fortinii species complex</taxon>
    </lineage>
</organism>
<evidence type="ECO:0000256" key="5">
    <source>
        <dbReference type="SAM" id="Phobius"/>
    </source>
</evidence>
<dbReference type="Pfam" id="PF04479">
    <property type="entry name" value="RTA1"/>
    <property type="match status" value="1"/>
</dbReference>
<dbReference type="OrthoDB" id="3358017at2759"/>
<feature type="transmembrane region" description="Helical" evidence="5">
    <location>
        <begin position="234"/>
        <end position="254"/>
    </location>
</feature>
<evidence type="ECO:0000256" key="4">
    <source>
        <dbReference type="ARBA" id="ARBA00023136"/>
    </source>
</evidence>
<feature type="transmembrane region" description="Helical" evidence="5">
    <location>
        <begin position="199"/>
        <end position="219"/>
    </location>
</feature>
<evidence type="ECO:0000313" key="7">
    <source>
        <dbReference type="Proteomes" id="UP000184330"/>
    </source>
</evidence>
<comment type="subcellular location">
    <subcellularLocation>
        <location evidence="1">Membrane</location>
        <topology evidence="1">Multi-pass membrane protein</topology>
    </subcellularLocation>
</comment>
<evidence type="ECO:0000256" key="3">
    <source>
        <dbReference type="ARBA" id="ARBA00022989"/>
    </source>
</evidence>
<dbReference type="STRING" id="576137.A0A1L7XTE8"/>
<feature type="transmembrane region" description="Helical" evidence="5">
    <location>
        <begin position="153"/>
        <end position="175"/>
    </location>
</feature>
<sequence>MVMAEPEKENLFSYTPSETLALLAAGLFGVSAIVHLAVMIRKRTWFYMALVVGSFMMTGGYVSRFLSAKNPDNIGLYIAQSILILLPPSLYAATIYMIYGRIVHYVNAPEASVIRPTRVTKIFVAGDIFAFQVQGAGGGLMGKAENADLGKKILLVGLFAQLLFFGFFLIIAIIFDRRMVNNAKLYSVPRHGKHGWRKLLTLLLVAAVIIIARCVYRMIEVGGGHDGYLMTHEWVMYVFDGAPMMVVQALFHFVHAGDVFGRGGAVKREGLDEDYIALNGV</sequence>
<protein>
    <submittedName>
        <fullName evidence="6">Probable protein RTM1</fullName>
    </submittedName>
</protein>
<dbReference type="Proteomes" id="UP000184330">
    <property type="component" value="Unassembled WGS sequence"/>
</dbReference>